<dbReference type="Pfam" id="PF13434">
    <property type="entry name" value="Lys_Orn_oxgnase"/>
    <property type="match status" value="1"/>
</dbReference>
<evidence type="ECO:0000256" key="11">
    <source>
        <dbReference type="ARBA" id="ARBA00029939"/>
    </source>
</evidence>
<dbReference type="InterPro" id="IPR025700">
    <property type="entry name" value="Lys/Orn_oxygenase"/>
</dbReference>
<evidence type="ECO:0000256" key="7">
    <source>
        <dbReference type="ARBA" id="ARBA00022827"/>
    </source>
</evidence>
<protein>
    <recommendedName>
        <fullName evidence="5">L-lysine N6-monooxygenase MbtG</fullName>
        <ecNumber evidence="4">1.14.13.59</ecNumber>
    </recommendedName>
    <alternativeName>
        <fullName evidence="14">Lysine 6-N-hydroxylase</fullName>
    </alternativeName>
    <alternativeName>
        <fullName evidence="13">Lysine N6-hydroxylase</fullName>
    </alternativeName>
    <alternativeName>
        <fullName evidence="11">Lysine-N-oxygenase</fullName>
    </alternativeName>
    <alternativeName>
        <fullName evidence="12">Mycobactin synthase protein G</fullName>
    </alternativeName>
</protein>
<dbReference type="EC" id="1.14.13.59" evidence="4"/>
<dbReference type="OrthoDB" id="7527071at2"/>
<evidence type="ECO:0000256" key="12">
    <source>
        <dbReference type="ARBA" id="ARBA00031158"/>
    </source>
</evidence>
<keyword evidence="9" id="KW-0560">Oxidoreductase</keyword>
<dbReference type="InterPro" id="IPR036188">
    <property type="entry name" value="FAD/NAD-bd_sf"/>
</dbReference>
<comment type="pathway">
    <text evidence="2">Siderophore biosynthesis.</text>
</comment>
<accession>A0A4Q7Y4G0</accession>
<comment type="catalytic activity">
    <reaction evidence="15">
        <text>L-lysine + NADPH + O2 = N(6)-hydroxy-L-lysine + NADP(+) + H2O</text>
        <dbReference type="Rhea" id="RHEA:23228"/>
        <dbReference type="ChEBI" id="CHEBI:15377"/>
        <dbReference type="ChEBI" id="CHEBI:15379"/>
        <dbReference type="ChEBI" id="CHEBI:32551"/>
        <dbReference type="ChEBI" id="CHEBI:57783"/>
        <dbReference type="ChEBI" id="CHEBI:57820"/>
        <dbReference type="ChEBI" id="CHEBI:58349"/>
        <dbReference type="EC" id="1.14.13.59"/>
    </reaction>
</comment>
<organism evidence="16 17">
    <name type="scientific">Blastococcus saxobsidens</name>
    <dbReference type="NCBI Taxonomy" id="138336"/>
    <lineage>
        <taxon>Bacteria</taxon>
        <taxon>Bacillati</taxon>
        <taxon>Actinomycetota</taxon>
        <taxon>Actinomycetes</taxon>
        <taxon>Geodermatophilales</taxon>
        <taxon>Geodermatophilaceae</taxon>
        <taxon>Blastococcus</taxon>
    </lineage>
</organism>
<dbReference type="SUPFAM" id="SSF51905">
    <property type="entry name" value="FAD/NAD(P)-binding domain"/>
    <property type="match status" value="2"/>
</dbReference>
<evidence type="ECO:0000256" key="4">
    <source>
        <dbReference type="ARBA" id="ARBA00013076"/>
    </source>
</evidence>
<evidence type="ECO:0000256" key="14">
    <source>
        <dbReference type="ARBA" id="ARBA00032738"/>
    </source>
</evidence>
<evidence type="ECO:0000256" key="10">
    <source>
        <dbReference type="ARBA" id="ARBA00023033"/>
    </source>
</evidence>
<evidence type="ECO:0000313" key="17">
    <source>
        <dbReference type="Proteomes" id="UP000292507"/>
    </source>
</evidence>
<dbReference type="GO" id="GO:0047091">
    <property type="term" value="F:L-lysine 6-monooxygenase (NADPH) activity"/>
    <property type="evidence" value="ECO:0007669"/>
    <property type="project" value="UniProtKB-EC"/>
</dbReference>
<dbReference type="Gene3D" id="3.50.50.60">
    <property type="entry name" value="FAD/NAD(P)-binding domain"/>
    <property type="match status" value="1"/>
</dbReference>
<name>A0A4Q7Y4G0_9ACTN</name>
<evidence type="ECO:0000256" key="2">
    <source>
        <dbReference type="ARBA" id="ARBA00004924"/>
    </source>
</evidence>
<keyword evidence="17" id="KW-1185">Reference proteome</keyword>
<evidence type="ECO:0000256" key="3">
    <source>
        <dbReference type="ARBA" id="ARBA00007588"/>
    </source>
</evidence>
<keyword evidence="10" id="KW-0503">Monooxygenase</keyword>
<comment type="caution">
    <text evidence="16">The sequence shown here is derived from an EMBL/GenBank/DDBJ whole genome shotgun (WGS) entry which is preliminary data.</text>
</comment>
<gene>
    <name evidence="16" type="ORF">BKA19_0345</name>
</gene>
<keyword evidence="7" id="KW-0274">FAD</keyword>
<evidence type="ECO:0000313" key="16">
    <source>
        <dbReference type="EMBL" id="RZU30719.1"/>
    </source>
</evidence>
<evidence type="ECO:0000256" key="5">
    <source>
        <dbReference type="ARBA" id="ARBA00016406"/>
    </source>
</evidence>
<evidence type="ECO:0000256" key="13">
    <source>
        <dbReference type="ARBA" id="ARBA00032493"/>
    </source>
</evidence>
<reference evidence="16 17" key="1">
    <citation type="submission" date="2019-02" db="EMBL/GenBank/DDBJ databases">
        <title>Sequencing the genomes of 1000 actinobacteria strains.</title>
        <authorList>
            <person name="Klenk H.-P."/>
        </authorList>
    </citation>
    <scope>NUCLEOTIDE SEQUENCE [LARGE SCALE GENOMIC DNA]</scope>
    <source>
        <strain evidence="16 17">DSM 44509</strain>
    </source>
</reference>
<evidence type="ECO:0000256" key="9">
    <source>
        <dbReference type="ARBA" id="ARBA00023002"/>
    </source>
</evidence>
<evidence type="ECO:0000256" key="1">
    <source>
        <dbReference type="ARBA" id="ARBA00001974"/>
    </source>
</evidence>
<comment type="similarity">
    <text evidence="3">Belongs to the lysine N(6)-hydroxylase/L-ornithine N(5)-oxygenase family.</text>
</comment>
<sequence>MRTHDLLGIGLGPFGLSLAALADGADDLDAVFLDQRPAMSWHPGLLLEGATLQVPFLADLVSLVDPTSRWSYLAYLKARGRLFRFYLAERFQVPRTEYDDYLRWVAESLPTCRFGQRVEALAWDGSAVDGGAADDEAFVATVADTATGRRRTVRARSVVLGVGTEPVVPGPFQDLLGKRVVHAGQYLDARPALLDAASVTVVGSGQSGAEVFLDLLRAQPGNGTSLRWLTRTPAFAPMEYSKLGLEHFTPDYTGYFRGLSQPVRDALLPAQWQLYKGISATTIAEIYDLLYERTVGGRRVDAVLQPAVAVEAARADGEGYLLECRQVQQDRTFALPTEAVVLATGYAARRPALLDPLLPLLDLDERGRYRVDADHRVALRCPGALYVQNAETHTHGVGAPDLGLGAWRSATILGAVTGRPLVDVPQQEAFTTFGAP</sequence>
<proteinExistence type="inferred from homology"/>
<keyword evidence="6" id="KW-0285">Flavoprotein</keyword>
<comment type="cofactor">
    <cofactor evidence="1">
        <name>FAD</name>
        <dbReference type="ChEBI" id="CHEBI:57692"/>
    </cofactor>
</comment>
<dbReference type="PANTHER" id="PTHR42802:SF1">
    <property type="entry name" value="L-ORNITHINE N(5)-MONOOXYGENASE"/>
    <property type="match status" value="1"/>
</dbReference>
<keyword evidence="8" id="KW-0521">NADP</keyword>
<evidence type="ECO:0000256" key="15">
    <source>
        <dbReference type="ARBA" id="ARBA00048407"/>
    </source>
</evidence>
<dbReference type="RefSeq" id="WP_104530591.1">
    <property type="nucleotide sequence ID" value="NZ_POQT01000074.1"/>
</dbReference>
<dbReference type="AlphaFoldDB" id="A0A4Q7Y4G0"/>
<dbReference type="EMBL" id="SHKV01000001">
    <property type="protein sequence ID" value="RZU30719.1"/>
    <property type="molecule type" value="Genomic_DNA"/>
</dbReference>
<evidence type="ECO:0000256" key="8">
    <source>
        <dbReference type="ARBA" id="ARBA00022857"/>
    </source>
</evidence>
<dbReference type="Proteomes" id="UP000292507">
    <property type="component" value="Unassembled WGS sequence"/>
</dbReference>
<dbReference type="PANTHER" id="PTHR42802">
    <property type="entry name" value="MONOOXYGENASE"/>
    <property type="match status" value="1"/>
</dbReference>
<evidence type="ECO:0000256" key="6">
    <source>
        <dbReference type="ARBA" id="ARBA00022630"/>
    </source>
</evidence>